<dbReference type="InterPro" id="IPR005249">
    <property type="entry name" value="YqeK"/>
</dbReference>
<dbReference type="AlphaFoldDB" id="A0A414Q088"/>
<dbReference type="NCBIfam" id="TIGR00488">
    <property type="entry name" value="bis(5'-nucleosyl)-tetraphosphatase (symmetrical) YqeK"/>
    <property type="match status" value="1"/>
</dbReference>
<dbReference type="EC" id="3.6.1.41" evidence="1"/>
<dbReference type="PANTHER" id="PTHR35795">
    <property type="entry name" value="SLR1885 PROTEIN"/>
    <property type="match status" value="1"/>
</dbReference>
<evidence type="ECO:0000313" key="9">
    <source>
        <dbReference type="Proteomes" id="UP000284676"/>
    </source>
</evidence>
<dbReference type="Pfam" id="PF01966">
    <property type="entry name" value="HD"/>
    <property type="match status" value="1"/>
</dbReference>
<organism evidence="8 9">
    <name type="scientific">Fusobacterium mortiferum</name>
    <dbReference type="NCBI Taxonomy" id="850"/>
    <lineage>
        <taxon>Bacteria</taxon>
        <taxon>Fusobacteriati</taxon>
        <taxon>Fusobacteriota</taxon>
        <taxon>Fusobacteriia</taxon>
        <taxon>Fusobacteriales</taxon>
        <taxon>Fusobacteriaceae</taxon>
        <taxon>Fusobacterium</taxon>
    </lineage>
</organism>
<dbReference type="InterPro" id="IPR006674">
    <property type="entry name" value="HD_domain"/>
</dbReference>
<protein>
    <recommendedName>
        <fullName evidence="1">bis(5'-nucleosyl)-tetraphosphatase (symmetrical)</fullName>
        <ecNumber evidence="1">3.6.1.41</ecNumber>
    </recommendedName>
</protein>
<dbReference type="Gene3D" id="1.10.3210.10">
    <property type="entry name" value="Hypothetical protein af1432"/>
    <property type="match status" value="1"/>
</dbReference>
<dbReference type="InterPro" id="IPR003607">
    <property type="entry name" value="HD/PDEase_dom"/>
</dbReference>
<dbReference type="PANTHER" id="PTHR35795:SF1">
    <property type="entry name" value="BIS(5'-NUCLEOSYL)-TETRAPHOSPHATASE, SYMMETRICAL"/>
    <property type="match status" value="1"/>
</dbReference>
<keyword evidence="4" id="KW-0378">Hydrolase</keyword>
<dbReference type="InterPro" id="IPR051094">
    <property type="entry name" value="Diverse_Catalytic_Enzymes"/>
</dbReference>
<reference evidence="8 9" key="1">
    <citation type="submission" date="2018-08" db="EMBL/GenBank/DDBJ databases">
        <title>A genome reference for cultivated species of the human gut microbiota.</title>
        <authorList>
            <person name="Zou Y."/>
            <person name="Xue W."/>
            <person name="Luo G."/>
        </authorList>
    </citation>
    <scope>NUCLEOTIDE SEQUENCE [LARGE SCALE GENOMIC DNA]</scope>
    <source>
        <strain evidence="8 9">AM25-1</strain>
    </source>
</reference>
<keyword evidence="2" id="KW-0479">Metal-binding</keyword>
<dbReference type="GO" id="GO:0046872">
    <property type="term" value="F:metal ion binding"/>
    <property type="evidence" value="ECO:0007669"/>
    <property type="project" value="UniProtKB-KW"/>
</dbReference>
<dbReference type="SUPFAM" id="SSF109604">
    <property type="entry name" value="HD-domain/PDEase-like"/>
    <property type="match status" value="1"/>
</dbReference>
<evidence type="ECO:0000256" key="2">
    <source>
        <dbReference type="ARBA" id="ARBA00022723"/>
    </source>
</evidence>
<evidence type="ECO:0000259" key="7">
    <source>
        <dbReference type="PROSITE" id="PS51831"/>
    </source>
</evidence>
<dbReference type="Proteomes" id="UP000284676">
    <property type="component" value="Unassembled WGS sequence"/>
</dbReference>
<dbReference type="SMART" id="SM00471">
    <property type="entry name" value="HDc"/>
    <property type="match status" value="1"/>
</dbReference>
<dbReference type="InterPro" id="IPR006675">
    <property type="entry name" value="HDIG_dom"/>
</dbReference>
<dbReference type="PROSITE" id="PS51831">
    <property type="entry name" value="HD"/>
    <property type="match status" value="1"/>
</dbReference>
<evidence type="ECO:0000256" key="3">
    <source>
        <dbReference type="ARBA" id="ARBA00022741"/>
    </source>
</evidence>
<evidence type="ECO:0000256" key="5">
    <source>
        <dbReference type="ARBA" id="ARBA00023004"/>
    </source>
</evidence>
<comment type="catalytic activity">
    <reaction evidence="6">
        <text>P(1),P(4)-bis(5'-adenosyl) tetraphosphate + H2O = 2 ADP + 2 H(+)</text>
        <dbReference type="Rhea" id="RHEA:24252"/>
        <dbReference type="ChEBI" id="CHEBI:15377"/>
        <dbReference type="ChEBI" id="CHEBI:15378"/>
        <dbReference type="ChEBI" id="CHEBI:58141"/>
        <dbReference type="ChEBI" id="CHEBI:456216"/>
        <dbReference type="EC" id="3.6.1.41"/>
    </reaction>
</comment>
<evidence type="ECO:0000256" key="1">
    <source>
        <dbReference type="ARBA" id="ARBA00012506"/>
    </source>
</evidence>
<evidence type="ECO:0000256" key="4">
    <source>
        <dbReference type="ARBA" id="ARBA00022801"/>
    </source>
</evidence>
<dbReference type="CDD" id="cd00077">
    <property type="entry name" value="HDc"/>
    <property type="match status" value="1"/>
</dbReference>
<keyword evidence="5" id="KW-0408">Iron</keyword>
<dbReference type="NCBIfam" id="TIGR00277">
    <property type="entry name" value="HDIG"/>
    <property type="match status" value="1"/>
</dbReference>
<keyword evidence="3" id="KW-0547">Nucleotide-binding</keyword>
<dbReference type="RefSeq" id="WP_118233959.1">
    <property type="nucleotide sequence ID" value="NZ_QRHL01000002.1"/>
</dbReference>
<dbReference type="GO" id="GO:0008803">
    <property type="term" value="F:bis(5'-nucleosyl)-tetraphosphatase (symmetrical) activity"/>
    <property type="evidence" value="ECO:0007669"/>
    <property type="project" value="UniProtKB-EC"/>
</dbReference>
<name>A0A414Q088_FUSMR</name>
<sequence>MLEKLREIVKERVTEKRYIHTLGVEEKAVELAKKYGVNEEKARVSAILHDIAKSVEVGKLEEVCRKYFADELTEEDIKITEILHGFVGYIIVKEELKIEDKEILEAIKYHTIGKKELSKLSRIIYIADGIEKNRDYPNVKKIREIVDKDLDEGIIYEIDKKIEYLESIGGKIHRNTLEMRDWLKSLRR</sequence>
<gene>
    <name evidence="8" type="ORF">DW663_01680</name>
</gene>
<comment type="caution">
    <text evidence="8">The sequence shown here is derived from an EMBL/GenBank/DDBJ whole genome shotgun (WGS) entry which is preliminary data.</text>
</comment>
<dbReference type="GO" id="GO:0000166">
    <property type="term" value="F:nucleotide binding"/>
    <property type="evidence" value="ECO:0007669"/>
    <property type="project" value="UniProtKB-KW"/>
</dbReference>
<accession>A0A414Q088</accession>
<evidence type="ECO:0000256" key="6">
    <source>
        <dbReference type="ARBA" id="ARBA00049417"/>
    </source>
</evidence>
<dbReference type="EMBL" id="QRHL01000002">
    <property type="protein sequence ID" value="RHF74201.1"/>
    <property type="molecule type" value="Genomic_DNA"/>
</dbReference>
<evidence type="ECO:0000313" key="8">
    <source>
        <dbReference type="EMBL" id="RHF74201.1"/>
    </source>
</evidence>
<feature type="domain" description="HD" evidence="7">
    <location>
        <begin position="17"/>
        <end position="133"/>
    </location>
</feature>
<proteinExistence type="predicted"/>